<accession>A0A1H3TAX8</accession>
<keyword evidence="2" id="KW-1185">Reference proteome</keyword>
<dbReference type="EMBL" id="FNQC01000016">
    <property type="protein sequence ID" value="SDZ47396.1"/>
    <property type="molecule type" value="Genomic_DNA"/>
</dbReference>
<proteinExistence type="predicted"/>
<name>A0A1H3TAX8_9BACT</name>
<comment type="caution">
    <text evidence="1">The sequence shown here is derived from an EMBL/GenBank/DDBJ whole genome shotgun (WGS) entry which is preliminary data.</text>
</comment>
<organism evidence="1 2">
    <name type="scientific">Rhodonellum ikkaensis</name>
    <dbReference type="NCBI Taxonomy" id="336829"/>
    <lineage>
        <taxon>Bacteria</taxon>
        <taxon>Pseudomonadati</taxon>
        <taxon>Bacteroidota</taxon>
        <taxon>Cytophagia</taxon>
        <taxon>Cytophagales</taxon>
        <taxon>Cytophagaceae</taxon>
        <taxon>Rhodonellum</taxon>
    </lineage>
</organism>
<evidence type="ECO:0000313" key="2">
    <source>
        <dbReference type="Proteomes" id="UP000199663"/>
    </source>
</evidence>
<reference evidence="1 2" key="1">
    <citation type="submission" date="2016-10" db="EMBL/GenBank/DDBJ databases">
        <authorList>
            <person name="Varghese N."/>
            <person name="Submissions S."/>
        </authorList>
    </citation>
    <scope>NUCLEOTIDE SEQUENCE [LARGE SCALE GENOMIC DNA]</scope>
    <source>
        <strain evidence="1 2">DSM 17997</strain>
    </source>
</reference>
<protein>
    <submittedName>
        <fullName evidence="1">Uncharacterized protein</fullName>
    </submittedName>
</protein>
<dbReference type="RefSeq" id="WP_019599723.1">
    <property type="nucleotide sequence ID" value="NZ_FNQC01000016.1"/>
</dbReference>
<gene>
    <name evidence="1" type="ORF">SAMN05444412_11647</name>
</gene>
<dbReference type="Proteomes" id="UP000199663">
    <property type="component" value="Unassembled WGS sequence"/>
</dbReference>
<sequence>MKTWLSLIAIVLSFGLEAQTIIFDEHHFMAVTENAAMRNLSEMGYHQSLEGIRQNTDDIGIQLSSLTLVQVMIHRSLTEVNEALKDAIQVKQLGRTIQQIFSISEQAIDIASTDPMLLLFAEEYIRQAKERSIALITDISGFVLAEGSDVFINHNVRDELISNIRTELQLIHASMLAVKNSMYWAKMNGVLRKLNPYQAYLNRDIYLINQILQQKKTLAR</sequence>
<evidence type="ECO:0000313" key="1">
    <source>
        <dbReference type="EMBL" id="SDZ47396.1"/>
    </source>
</evidence>